<dbReference type="EMBL" id="WJHE01000025">
    <property type="protein sequence ID" value="MST31246.1"/>
    <property type="molecule type" value="Genomic_DNA"/>
</dbReference>
<accession>A0ABW9QNN6</accession>
<reference evidence="2 3" key="1">
    <citation type="submission" date="2019-11" db="EMBL/GenBank/DDBJ databases">
        <title>Acidiferrimicrobium australis gen. nov., sp. nov., an acidophilic and obligately heterotrophic, member of the Actinobacteria that catalyses dissimilatory oxido- reduction of iron isolated from metal-rich acidic water in Chile.</title>
        <authorList>
            <person name="Gonzalez D."/>
            <person name="Huber K."/>
            <person name="Hedrich S."/>
            <person name="Rojas-Villalobos C."/>
            <person name="Quatrini R."/>
            <person name="Dinamarca M.A."/>
            <person name="Schwarz A."/>
            <person name="Canales C."/>
            <person name="Nancucheo I."/>
        </authorList>
    </citation>
    <scope>NUCLEOTIDE SEQUENCE [LARGE SCALE GENOMIC DNA]</scope>
    <source>
        <strain evidence="2 3">USS-CCA1</strain>
    </source>
</reference>
<comment type="caution">
    <text evidence="2">The sequence shown here is derived from an EMBL/GenBank/DDBJ whole genome shotgun (WGS) entry which is preliminary data.</text>
</comment>
<evidence type="ECO:0000256" key="1">
    <source>
        <dbReference type="SAM" id="MobiDB-lite"/>
    </source>
</evidence>
<keyword evidence="3" id="KW-1185">Reference proteome</keyword>
<evidence type="ECO:0000313" key="2">
    <source>
        <dbReference type="EMBL" id="MST31246.1"/>
    </source>
</evidence>
<proteinExistence type="predicted"/>
<evidence type="ECO:0000313" key="3">
    <source>
        <dbReference type="Proteomes" id="UP000437736"/>
    </source>
</evidence>
<sequence length="96" mass="10508">MVTLTEEGAHTFRAEVRDARGQTTHTVEVPPGLAAELGWAGASEADLVRASLAFLLEREPPTSILRRFGLEVIATYFPEYPGEMRRRAPTTPPSAD</sequence>
<name>A0ABW9QNN6_9ACTN</name>
<feature type="region of interest" description="Disordered" evidence="1">
    <location>
        <begin position="1"/>
        <end position="23"/>
    </location>
</feature>
<feature type="compositionally biased region" description="Basic and acidic residues" evidence="1">
    <location>
        <begin position="7"/>
        <end position="20"/>
    </location>
</feature>
<organism evidence="2 3">
    <name type="scientific">Acidiferrimicrobium australe</name>
    <dbReference type="NCBI Taxonomy" id="2664430"/>
    <lineage>
        <taxon>Bacteria</taxon>
        <taxon>Bacillati</taxon>
        <taxon>Actinomycetota</taxon>
        <taxon>Acidimicrobiia</taxon>
        <taxon>Acidimicrobiales</taxon>
        <taxon>Acidimicrobiaceae</taxon>
        <taxon>Acidiferrimicrobium</taxon>
    </lineage>
</organism>
<protein>
    <submittedName>
        <fullName evidence="2">Uncharacterized protein</fullName>
    </submittedName>
</protein>
<gene>
    <name evidence="2" type="ORF">GHK86_00675</name>
</gene>
<dbReference type="Proteomes" id="UP000437736">
    <property type="component" value="Unassembled WGS sequence"/>
</dbReference>